<organism evidence="1 2">
    <name type="scientific">Staphylococcus phage P108</name>
    <dbReference type="NCBI Taxonomy" id="1526408"/>
    <lineage>
        <taxon>Viruses</taxon>
        <taxon>Duplodnaviria</taxon>
        <taxon>Heunggongvirae</taxon>
        <taxon>Uroviricota</taxon>
        <taxon>Caudoviricetes</taxon>
        <taxon>Herelleviridae</taxon>
        <taxon>Twortvirinae</taxon>
        <taxon>Kayvirus</taxon>
        <taxon>Kayvirus P108</taxon>
    </lineage>
</organism>
<evidence type="ECO:0000313" key="1">
    <source>
        <dbReference type="EMBL" id="AIK69569.1"/>
    </source>
</evidence>
<proteinExistence type="predicted"/>
<gene>
    <name evidence="1" type="ORF">P108_0122</name>
</gene>
<name>A0A076YST1_9CAUD</name>
<sequence>MSQFFTYTVYHTETAKVVAKNLFDASLVHLINKMIEKDIVKDINLEYYMNTRGVVIDMSRLLDDIESQGVFLFKRKLHG</sequence>
<keyword evidence="2" id="KW-1185">Reference proteome</keyword>
<accession>A0A076YST1</accession>
<dbReference type="RefSeq" id="YP_009099459.1">
    <property type="nucleotide sequence ID" value="NC_025426.1"/>
</dbReference>
<protein>
    <submittedName>
        <fullName evidence="1">Terminal repeat-encoded protein</fullName>
    </submittedName>
</protein>
<dbReference type="Proteomes" id="UP000202284">
    <property type="component" value="Segment"/>
</dbReference>
<reference evidence="1 2" key="1">
    <citation type="submission" date="2014-07" db="EMBL/GenBank/DDBJ databases">
        <authorList>
            <person name="Yuan W."/>
            <person name="Rao X."/>
        </authorList>
    </citation>
    <scope>NUCLEOTIDE SEQUENCE [LARGE SCALE GENOMIC DNA]</scope>
</reference>
<evidence type="ECO:0000313" key="2">
    <source>
        <dbReference type="Proteomes" id="UP000202284"/>
    </source>
</evidence>
<dbReference type="KEGG" id="vg:22110168"/>
<dbReference type="GeneID" id="22110168"/>
<dbReference type="EMBL" id="KM216423">
    <property type="protein sequence ID" value="AIK69569.1"/>
    <property type="molecule type" value="Genomic_DNA"/>
</dbReference>